<protein>
    <submittedName>
        <fullName evidence="2">Uncharacterized protein</fullName>
    </submittedName>
</protein>
<feature type="region of interest" description="Disordered" evidence="1">
    <location>
        <begin position="49"/>
        <end position="151"/>
    </location>
</feature>
<dbReference type="EMBL" id="BNJQ01000002">
    <property type="protein sequence ID" value="GHP01981.1"/>
    <property type="molecule type" value="Genomic_DNA"/>
</dbReference>
<feature type="compositionally biased region" description="Polar residues" evidence="1">
    <location>
        <begin position="88"/>
        <end position="102"/>
    </location>
</feature>
<sequence length="151" mass="16048">MSTSSLSRPAGTREDMFEREALRLFAAARRAAGLDVKLARLATLSERLQRAFTPPRVEQCDVPPPPPPGQPPRVAGATQAPPPHGGSLTPTIQLLPTSSTGTAIAPPEWLEPPAGLDDASSRSPAAGSSRSHGRQRLTELLTDLLRPHVQE</sequence>
<name>A0A830H8K4_9CHLO</name>
<gene>
    <name evidence="2" type="ORF">PPROV_000073700</name>
</gene>
<dbReference type="AlphaFoldDB" id="A0A830H8K4"/>
<evidence type="ECO:0000313" key="2">
    <source>
        <dbReference type="EMBL" id="GHP01981.1"/>
    </source>
</evidence>
<dbReference type="Proteomes" id="UP000660262">
    <property type="component" value="Unassembled WGS sequence"/>
</dbReference>
<keyword evidence="3" id="KW-1185">Reference proteome</keyword>
<organism evidence="2 3">
    <name type="scientific">Pycnococcus provasolii</name>
    <dbReference type="NCBI Taxonomy" id="41880"/>
    <lineage>
        <taxon>Eukaryota</taxon>
        <taxon>Viridiplantae</taxon>
        <taxon>Chlorophyta</taxon>
        <taxon>Pseudoscourfieldiophyceae</taxon>
        <taxon>Pseudoscourfieldiales</taxon>
        <taxon>Pycnococcaceae</taxon>
        <taxon>Pycnococcus</taxon>
    </lineage>
</organism>
<evidence type="ECO:0000256" key="1">
    <source>
        <dbReference type="SAM" id="MobiDB-lite"/>
    </source>
</evidence>
<reference evidence="2" key="1">
    <citation type="submission" date="2020-10" db="EMBL/GenBank/DDBJ databases">
        <title>Unveiling of a novel bifunctional photoreceptor, Dualchrome1, isolated from a cosmopolitan green alga.</title>
        <authorList>
            <person name="Suzuki S."/>
            <person name="Kawachi M."/>
        </authorList>
    </citation>
    <scope>NUCLEOTIDE SEQUENCE</scope>
    <source>
        <strain evidence="2">NIES 2893</strain>
    </source>
</reference>
<comment type="caution">
    <text evidence="2">The sequence shown here is derived from an EMBL/GenBank/DDBJ whole genome shotgun (WGS) entry which is preliminary data.</text>
</comment>
<proteinExistence type="predicted"/>
<feature type="compositionally biased region" description="Pro residues" evidence="1">
    <location>
        <begin position="62"/>
        <end position="71"/>
    </location>
</feature>
<accession>A0A830H8K4</accession>
<feature type="compositionally biased region" description="Low complexity" evidence="1">
    <location>
        <begin position="121"/>
        <end position="130"/>
    </location>
</feature>
<evidence type="ECO:0000313" key="3">
    <source>
        <dbReference type="Proteomes" id="UP000660262"/>
    </source>
</evidence>